<name>A0A7J8F0A9_ROUAE</name>
<evidence type="ECO:0000313" key="2">
    <source>
        <dbReference type="Proteomes" id="UP000593571"/>
    </source>
</evidence>
<dbReference type="EMBL" id="JACASE010000008">
    <property type="protein sequence ID" value="KAF6441025.1"/>
    <property type="molecule type" value="Genomic_DNA"/>
</dbReference>
<proteinExistence type="predicted"/>
<dbReference type="AlphaFoldDB" id="A0A7J8F0A9"/>
<evidence type="ECO:0000313" key="1">
    <source>
        <dbReference type="EMBL" id="KAF6441025.1"/>
    </source>
</evidence>
<organism evidence="1 2">
    <name type="scientific">Rousettus aegyptiacus</name>
    <name type="common">Egyptian fruit bat</name>
    <name type="synonym">Pteropus aegyptiacus</name>
    <dbReference type="NCBI Taxonomy" id="9407"/>
    <lineage>
        <taxon>Eukaryota</taxon>
        <taxon>Metazoa</taxon>
        <taxon>Chordata</taxon>
        <taxon>Craniata</taxon>
        <taxon>Vertebrata</taxon>
        <taxon>Euteleostomi</taxon>
        <taxon>Mammalia</taxon>
        <taxon>Eutheria</taxon>
        <taxon>Laurasiatheria</taxon>
        <taxon>Chiroptera</taxon>
        <taxon>Yinpterochiroptera</taxon>
        <taxon>Pteropodoidea</taxon>
        <taxon>Pteropodidae</taxon>
        <taxon>Rousettinae</taxon>
        <taxon>Rousettus</taxon>
    </lineage>
</organism>
<accession>A0A7J8F0A9</accession>
<keyword evidence="2" id="KW-1185">Reference proteome</keyword>
<comment type="caution">
    <text evidence="1">The sequence shown here is derived from an EMBL/GenBank/DDBJ whole genome shotgun (WGS) entry which is preliminary data.</text>
</comment>
<reference evidence="1 2" key="1">
    <citation type="journal article" date="2020" name="Nature">
        <title>Six reference-quality genomes reveal evolution of bat adaptations.</title>
        <authorList>
            <person name="Jebb D."/>
            <person name="Huang Z."/>
            <person name="Pippel M."/>
            <person name="Hughes G.M."/>
            <person name="Lavrichenko K."/>
            <person name="Devanna P."/>
            <person name="Winkler S."/>
            <person name="Jermiin L.S."/>
            <person name="Skirmuntt E.C."/>
            <person name="Katzourakis A."/>
            <person name="Burkitt-Gray L."/>
            <person name="Ray D.A."/>
            <person name="Sullivan K.A.M."/>
            <person name="Roscito J.G."/>
            <person name="Kirilenko B.M."/>
            <person name="Davalos L.M."/>
            <person name="Corthals A.P."/>
            <person name="Power M.L."/>
            <person name="Jones G."/>
            <person name="Ransome R.D."/>
            <person name="Dechmann D.K.N."/>
            <person name="Locatelli A.G."/>
            <person name="Puechmaille S.J."/>
            <person name="Fedrigo O."/>
            <person name="Jarvis E.D."/>
            <person name="Hiller M."/>
            <person name="Vernes S.C."/>
            <person name="Myers E.W."/>
            <person name="Teeling E.C."/>
        </authorList>
    </citation>
    <scope>NUCLEOTIDE SEQUENCE [LARGE SCALE GENOMIC DNA]</scope>
    <source>
        <strain evidence="1">MRouAeg1</strain>
        <tissue evidence="1">Muscle</tissue>
    </source>
</reference>
<sequence>MPYKSKGDALGCKVCGEVRVGTLPGTRNCLQRRLKLSLLRVPGGPPLLQLVDIYMPFVTFVLQEGEDRCYCRHCGGHRDPVLSWPDIFNNCLSARSDRGINRLVISNPWTLHEHTPAIPWQSLVNTVFLGTCKVVSRSLACINMGCLCPLLLLVLSSQPLLHLEM</sequence>
<gene>
    <name evidence="1" type="ORF">HJG63_012254</name>
</gene>
<protein>
    <submittedName>
        <fullName evidence="1">Uncharacterized protein</fullName>
    </submittedName>
</protein>
<dbReference type="Proteomes" id="UP000593571">
    <property type="component" value="Unassembled WGS sequence"/>
</dbReference>